<organism evidence="2">
    <name type="scientific">Anguilla anguilla</name>
    <name type="common">European freshwater eel</name>
    <name type="synonym">Muraena anguilla</name>
    <dbReference type="NCBI Taxonomy" id="7936"/>
    <lineage>
        <taxon>Eukaryota</taxon>
        <taxon>Metazoa</taxon>
        <taxon>Chordata</taxon>
        <taxon>Craniata</taxon>
        <taxon>Vertebrata</taxon>
        <taxon>Euteleostomi</taxon>
        <taxon>Actinopterygii</taxon>
        <taxon>Neopterygii</taxon>
        <taxon>Teleostei</taxon>
        <taxon>Anguilliformes</taxon>
        <taxon>Anguillidae</taxon>
        <taxon>Anguilla</taxon>
    </lineage>
</organism>
<proteinExistence type="predicted"/>
<evidence type="ECO:0000313" key="2">
    <source>
        <dbReference type="EMBL" id="JAH92442.1"/>
    </source>
</evidence>
<keyword evidence="1" id="KW-0732">Signal</keyword>
<feature type="signal peptide" evidence="1">
    <location>
        <begin position="1"/>
        <end position="15"/>
    </location>
</feature>
<accession>A0A0E9WQ06</accession>
<dbReference type="EMBL" id="GBXM01016135">
    <property type="protein sequence ID" value="JAH92442.1"/>
    <property type="molecule type" value="Transcribed_RNA"/>
</dbReference>
<sequence length="48" mass="5372">MCSLLLLLALAYVTAFYCANMPAKYKAESIFNIKAHSNSILLYLINCN</sequence>
<dbReference type="AlphaFoldDB" id="A0A0E9WQ06"/>
<reference evidence="2" key="1">
    <citation type="submission" date="2014-11" db="EMBL/GenBank/DDBJ databases">
        <authorList>
            <person name="Amaro Gonzalez C."/>
        </authorList>
    </citation>
    <scope>NUCLEOTIDE SEQUENCE</scope>
</reference>
<evidence type="ECO:0000256" key="1">
    <source>
        <dbReference type="SAM" id="SignalP"/>
    </source>
</evidence>
<protein>
    <submittedName>
        <fullName evidence="2">Uncharacterized protein</fullName>
    </submittedName>
</protein>
<reference evidence="2" key="2">
    <citation type="journal article" date="2015" name="Fish Shellfish Immunol.">
        <title>Early steps in the European eel (Anguilla anguilla)-Vibrio vulnificus interaction in the gills: Role of the RtxA13 toxin.</title>
        <authorList>
            <person name="Callol A."/>
            <person name="Pajuelo D."/>
            <person name="Ebbesson L."/>
            <person name="Teles M."/>
            <person name="MacKenzie S."/>
            <person name="Amaro C."/>
        </authorList>
    </citation>
    <scope>NUCLEOTIDE SEQUENCE</scope>
</reference>
<feature type="chain" id="PRO_5012272004" evidence="1">
    <location>
        <begin position="16"/>
        <end position="48"/>
    </location>
</feature>
<name>A0A0E9WQ06_ANGAN</name>